<organism evidence="1 2">
    <name type="scientific">Intestinimonas butyriciproducens</name>
    <dbReference type="NCBI Taxonomy" id="1297617"/>
    <lineage>
        <taxon>Bacteria</taxon>
        <taxon>Bacillati</taxon>
        <taxon>Bacillota</taxon>
        <taxon>Clostridia</taxon>
        <taxon>Eubacteriales</taxon>
        <taxon>Intestinimonas</taxon>
    </lineage>
</organism>
<protein>
    <submittedName>
        <fullName evidence="1">Uncharacterized protein</fullName>
    </submittedName>
</protein>
<name>A0A2U1CFE9_9FIRM</name>
<dbReference type="RefSeq" id="WP_116721374.1">
    <property type="nucleotide sequence ID" value="NZ_CP011524.1"/>
</dbReference>
<evidence type="ECO:0000313" key="1">
    <source>
        <dbReference type="EMBL" id="PVY59610.1"/>
    </source>
</evidence>
<sequence length="69" mass="7868">MTGNPRKNAEGYADPTAYYGTKEIIEQETEAEKKNRAIIYAFRQIAELAGFEIVGRITLKEKKTGRLFK</sequence>
<dbReference type="OrthoDB" id="1955425at2"/>
<proteinExistence type="predicted"/>
<reference evidence="1 2" key="1">
    <citation type="submission" date="2018-04" db="EMBL/GenBank/DDBJ databases">
        <title>Genomic Encyclopedia of Type Strains, Phase IV (KMG-IV): sequencing the most valuable type-strain genomes for metagenomic binning, comparative biology and taxonomic classification.</title>
        <authorList>
            <person name="Goeker M."/>
        </authorList>
    </citation>
    <scope>NUCLEOTIDE SEQUENCE [LARGE SCALE GENOMIC DNA]</scope>
    <source>
        <strain evidence="1 2">DSM 26588</strain>
    </source>
</reference>
<dbReference type="AlphaFoldDB" id="A0A2U1CFE9"/>
<gene>
    <name evidence="1" type="ORF">C7373_101124</name>
</gene>
<evidence type="ECO:0000313" key="2">
    <source>
        <dbReference type="Proteomes" id="UP000245778"/>
    </source>
</evidence>
<dbReference type="EMBL" id="QEKK01000001">
    <property type="protein sequence ID" value="PVY59610.1"/>
    <property type="molecule type" value="Genomic_DNA"/>
</dbReference>
<comment type="caution">
    <text evidence="1">The sequence shown here is derived from an EMBL/GenBank/DDBJ whole genome shotgun (WGS) entry which is preliminary data.</text>
</comment>
<dbReference type="GeneID" id="93228138"/>
<dbReference type="Proteomes" id="UP000245778">
    <property type="component" value="Unassembled WGS sequence"/>
</dbReference>
<accession>A0A2U1CFE9</accession>